<name>A0A0A0RMN2_9CAUD</name>
<dbReference type="RefSeq" id="YP_009151029.1">
    <property type="nucleotide sequence ID" value="NC_027366.1"/>
</dbReference>
<sequence length="173" mass="19137">MNFNHAMTGKSMYEMLAETMGALGELEAAAGLVERYRGTASEGAMVLNKKIEELSHLKKEASLYLYRKVTPIIVGTDMNLRAPIQATPNPGVTVLHTPLQVYRKIEQLKEKRSELGLAVSAIEENLERENPAWALIQKEIDAVNKEIGEEFNTRYAFAMAKPVDGAEGTDNAN</sequence>
<dbReference type="GeneID" id="24606969"/>
<dbReference type="EMBL" id="KM236245">
    <property type="protein sequence ID" value="AIW03227.1"/>
    <property type="molecule type" value="Genomic_DNA"/>
</dbReference>
<reference evidence="1 2" key="1">
    <citation type="submission" date="2014-07" db="EMBL/GenBank/DDBJ databases">
        <title>Complete Genome of Bacillus megaterium Myophage Mater.</title>
        <authorList>
            <person name="Lancaster J.C."/>
            <person name="Hodde M.K."/>
            <person name="Hernandez A.C."/>
            <person name="Everett G.F.K."/>
        </authorList>
    </citation>
    <scope>NUCLEOTIDE SEQUENCE [LARGE SCALE GENOMIC DNA]</scope>
</reference>
<keyword evidence="2" id="KW-1185">Reference proteome</keyword>
<evidence type="ECO:0000313" key="1">
    <source>
        <dbReference type="EMBL" id="AIW03227.1"/>
    </source>
</evidence>
<protein>
    <submittedName>
        <fullName evidence="1">Uncharacterized protein</fullName>
    </submittedName>
</protein>
<gene>
    <name evidence="1" type="ORF">CPT_Mater70</name>
</gene>
<proteinExistence type="predicted"/>
<dbReference type="Proteomes" id="UP000030206">
    <property type="component" value="Segment"/>
</dbReference>
<accession>A0A0A0RMN2</accession>
<dbReference type="KEGG" id="vg:24606969"/>
<organism evidence="1 2">
    <name type="scientific">Bacillus phage Mater</name>
    <dbReference type="NCBI Taxonomy" id="1540090"/>
    <lineage>
        <taxon>Viruses</taxon>
        <taxon>Duplodnaviria</taxon>
        <taxon>Heunggongvirae</taxon>
        <taxon>Uroviricota</taxon>
        <taxon>Caudoviricetes</taxon>
        <taxon>Herelleviridae</taxon>
        <taxon>Bastillevirinae</taxon>
        <taxon>Matervirus</taxon>
        <taxon>Matervirus mater</taxon>
    </lineage>
</organism>
<evidence type="ECO:0000313" key="2">
    <source>
        <dbReference type="Proteomes" id="UP000030206"/>
    </source>
</evidence>